<evidence type="ECO:0008006" key="3">
    <source>
        <dbReference type="Google" id="ProtNLM"/>
    </source>
</evidence>
<keyword evidence="2" id="KW-1185">Reference proteome</keyword>
<dbReference type="Gramene" id="QL03p023223:mrna">
    <property type="protein sequence ID" value="QL03p023223:mrna"/>
    <property type="gene ID" value="QL03p023223"/>
</dbReference>
<accession>A0A7N2L662</accession>
<name>A0A7N2L662_QUELO</name>
<dbReference type="EnsemblPlants" id="QL03p023223:mrna">
    <property type="protein sequence ID" value="QL03p023223:mrna"/>
    <property type="gene ID" value="QL03p023223"/>
</dbReference>
<dbReference type="PANTHER" id="PTHR31790">
    <property type="entry name" value="OS02G0783600 PROTEIN"/>
    <property type="match status" value="1"/>
</dbReference>
<evidence type="ECO:0000313" key="1">
    <source>
        <dbReference type="EnsemblPlants" id="QL03p023223:mrna"/>
    </source>
</evidence>
<dbReference type="EMBL" id="LRBV02000003">
    <property type="status" value="NOT_ANNOTATED_CDS"/>
    <property type="molecule type" value="Genomic_DNA"/>
</dbReference>
<dbReference type="AlphaFoldDB" id="A0A7N2L662"/>
<sequence length="186" mass="21649">MCNGIFFLYGVPLTRYYGEDMVLWNPATRESKVLPIIKQRPRYTALTVCFIFGFGIDPQTNDLKVVRIVDFQRHEQSQFESILRLPFWLLRCFMISFDLSNEVFQETPLPPITEDPCSNNAIAIISGSVSLIVQYYVEEFDEEEVTVNRIERYDIWVMNETGVERTWTKVLKNIAMNGVTKVQKSS</sequence>
<protein>
    <recommendedName>
        <fullName evidence="3">F-box associated domain-containing protein</fullName>
    </recommendedName>
</protein>
<organism evidence="1 2">
    <name type="scientific">Quercus lobata</name>
    <name type="common">Valley oak</name>
    <dbReference type="NCBI Taxonomy" id="97700"/>
    <lineage>
        <taxon>Eukaryota</taxon>
        <taxon>Viridiplantae</taxon>
        <taxon>Streptophyta</taxon>
        <taxon>Embryophyta</taxon>
        <taxon>Tracheophyta</taxon>
        <taxon>Spermatophyta</taxon>
        <taxon>Magnoliopsida</taxon>
        <taxon>eudicotyledons</taxon>
        <taxon>Gunneridae</taxon>
        <taxon>Pentapetalae</taxon>
        <taxon>rosids</taxon>
        <taxon>fabids</taxon>
        <taxon>Fagales</taxon>
        <taxon>Fagaceae</taxon>
        <taxon>Quercus</taxon>
    </lineage>
</organism>
<evidence type="ECO:0000313" key="2">
    <source>
        <dbReference type="Proteomes" id="UP000594261"/>
    </source>
</evidence>
<dbReference type="PANTHER" id="PTHR31790:SF517">
    <property type="entry name" value="F-BOX DOMAIN-CONTAINING PROTEIN"/>
    <property type="match status" value="1"/>
</dbReference>
<dbReference type="InParanoid" id="A0A7N2L662"/>
<dbReference type="InterPro" id="IPR052361">
    <property type="entry name" value="F-box_domain"/>
</dbReference>
<proteinExistence type="predicted"/>
<reference evidence="1" key="2">
    <citation type="submission" date="2021-01" db="UniProtKB">
        <authorList>
            <consortium name="EnsemblPlants"/>
        </authorList>
    </citation>
    <scope>IDENTIFICATION</scope>
</reference>
<reference evidence="1 2" key="1">
    <citation type="journal article" date="2016" name="G3 (Bethesda)">
        <title>First Draft Assembly and Annotation of the Genome of a California Endemic Oak Quercus lobata Nee (Fagaceae).</title>
        <authorList>
            <person name="Sork V.L."/>
            <person name="Fitz-Gibbon S.T."/>
            <person name="Puiu D."/>
            <person name="Crepeau M."/>
            <person name="Gugger P.F."/>
            <person name="Sherman R."/>
            <person name="Stevens K."/>
            <person name="Langley C.H."/>
            <person name="Pellegrini M."/>
            <person name="Salzberg S.L."/>
        </authorList>
    </citation>
    <scope>NUCLEOTIDE SEQUENCE [LARGE SCALE GENOMIC DNA]</scope>
    <source>
        <strain evidence="1 2">cv. SW786</strain>
    </source>
</reference>
<dbReference type="Proteomes" id="UP000594261">
    <property type="component" value="Chromosome 3"/>
</dbReference>